<dbReference type="EMBL" id="FQ790337">
    <property type="protein sequence ID" value="CCD51237.1"/>
    <property type="molecule type" value="Genomic_DNA"/>
</dbReference>
<gene>
    <name evidence="1" type="ORF">BofuT4_uP015430.1</name>
</gene>
<dbReference type="InParanoid" id="G2YHQ0"/>
<accession>G2YHQ0</accession>
<evidence type="ECO:0000313" key="1">
    <source>
        <dbReference type="EMBL" id="CCD51237.1"/>
    </source>
</evidence>
<protein>
    <submittedName>
        <fullName evidence="1">Uncharacterized protein</fullName>
    </submittedName>
</protein>
<dbReference type="HOGENOM" id="CLU_3050086_0_0_1"/>
<dbReference type="Proteomes" id="UP000008177">
    <property type="component" value="Unplaced contigs"/>
</dbReference>
<proteinExistence type="predicted"/>
<sequence length="54" mass="6225">MCLSSCEDFEQIQRNIDDIESIIITENFKGKAESAFRIHNAAWTIEKSLQTSYV</sequence>
<name>G2YHQ0_BOTF4</name>
<evidence type="ECO:0000313" key="2">
    <source>
        <dbReference type="Proteomes" id="UP000008177"/>
    </source>
</evidence>
<reference evidence="2" key="1">
    <citation type="journal article" date="2011" name="PLoS Genet.">
        <title>Genomic analysis of the necrotrophic fungal pathogens Sclerotinia sclerotiorum and Botrytis cinerea.</title>
        <authorList>
            <person name="Amselem J."/>
            <person name="Cuomo C.A."/>
            <person name="van Kan J.A."/>
            <person name="Viaud M."/>
            <person name="Benito E.P."/>
            <person name="Couloux A."/>
            <person name="Coutinho P.M."/>
            <person name="de Vries R.P."/>
            <person name="Dyer P.S."/>
            <person name="Fillinger S."/>
            <person name="Fournier E."/>
            <person name="Gout L."/>
            <person name="Hahn M."/>
            <person name="Kohn L."/>
            <person name="Lapalu N."/>
            <person name="Plummer K.M."/>
            <person name="Pradier J.M."/>
            <person name="Quevillon E."/>
            <person name="Sharon A."/>
            <person name="Simon A."/>
            <person name="ten Have A."/>
            <person name="Tudzynski B."/>
            <person name="Tudzynski P."/>
            <person name="Wincker P."/>
            <person name="Andrew M."/>
            <person name="Anthouard V."/>
            <person name="Beever R.E."/>
            <person name="Beffa R."/>
            <person name="Benoit I."/>
            <person name="Bouzid O."/>
            <person name="Brault B."/>
            <person name="Chen Z."/>
            <person name="Choquer M."/>
            <person name="Collemare J."/>
            <person name="Cotton P."/>
            <person name="Danchin E.G."/>
            <person name="Da Silva C."/>
            <person name="Gautier A."/>
            <person name="Giraud C."/>
            <person name="Giraud T."/>
            <person name="Gonzalez C."/>
            <person name="Grossetete S."/>
            <person name="Guldener U."/>
            <person name="Henrissat B."/>
            <person name="Howlett B.J."/>
            <person name="Kodira C."/>
            <person name="Kretschmer M."/>
            <person name="Lappartient A."/>
            <person name="Leroch M."/>
            <person name="Levis C."/>
            <person name="Mauceli E."/>
            <person name="Neuveglise C."/>
            <person name="Oeser B."/>
            <person name="Pearson M."/>
            <person name="Poulain J."/>
            <person name="Poussereau N."/>
            <person name="Quesneville H."/>
            <person name="Rascle C."/>
            <person name="Schumacher J."/>
            <person name="Segurens B."/>
            <person name="Sexton A."/>
            <person name="Silva E."/>
            <person name="Sirven C."/>
            <person name="Soanes D.M."/>
            <person name="Talbot N.J."/>
            <person name="Templeton M."/>
            <person name="Yandava C."/>
            <person name="Yarden O."/>
            <person name="Zeng Q."/>
            <person name="Rollins J.A."/>
            <person name="Lebrun M.H."/>
            <person name="Dickman M."/>
        </authorList>
    </citation>
    <scope>NUCLEOTIDE SEQUENCE [LARGE SCALE GENOMIC DNA]</scope>
    <source>
        <strain evidence="2">T4</strain>
    </source>
</reference>
<organism evidence="1 2">
    <name type="scientific">Botryotinia fuckeliana (strain T4)</name>
    <name type="common">Noble rot fungus</name>
    <name type="synonym">Botrytis cinerea</name>
    <dbReference type="NCBI Taxonomy" id="999810"/>
    <lineage>
        <taxon>Eukaryota</taxon>
        <taxon>Fungi</taxon>
        <taxon>Dikarya</taxon>
        <taxon>Ascomycota</taxon>
        <taxon>Pezizomycotina</taxon>
        <taxon>Leotiomycetes</taxon>
        <taxon>Helotiales</taxon>
        <taxon>Sclerotiniaceae</taxon>
        <taxon>Botrytis</taxon>
    </lineage>
</organism>
<dbReference type="AlphaFoldDB" id="G2YHQ0"/>